<dbReference type="EMBL" id="ML210232">
    <property type="protein sequence ID" value="TFK22822.1"/>
    <property type="molecule type" value="Genomic_DNA"/>
</dbReference>
<feature type="transmembrane region" description="Helical" evidence="1">
    <location>
        <begin position="91"/>
        <end position="111"/>
    </location>
</feature>
<evidence type="ECO:0000256" key="1">
    <source>
        <dbReference type="SAM" id="Phobius"/>
    </source>
</evidence>
<accession>A0A5C3KQW4</accession>
<evidence type="ECO:0000259" key="2">
    <source>
        <dbReference type="Pfam" id="PF20151"/>
    </source>
</evidence>
<feature type="transmembrane region" description="Helical" evidence="1">
    <location>
        <begin position="20"/>
        <end position="37"/>
    </location>
</feature>
<dbReference type="Pfam" id="PF20151">
    <property type="entry name" value="DUF6533"/>
    <property type="match status" value="1"/>
</dbReference>
<dbReference type="InterPro" id="IPR045340">
    <property type="entry name" value="DUF6533"/>
</dbReference>
<dbReference type="OrthoDB" id="2958007at2759"/>
<feature type="transmembrane region" description="Helical" evidence="1">
    <location>
        <begin position="123"/>
        <end position="146"/>
    </location>
</feature>
<name>A0A5C3KQW4_COPMA</name>
<proteinExistence type="predicted"/>
<evidence type="ECO:0000313" key="4">
    <source>
        <dbReference type="Proteomes" id="UP000307440"/>
    </source>
</evidence>
<reference evidence="3 4" key="1">
    <citation type="journal article" date="2019" name="Nat. Ecol. Evol.">
        <title>Megaphylogeny resolves global patterns of mushroom evolution.</title>
        <authorList>
            <person name="Varga T."/>
            <person name="Krizsan K."/>
            <person name="Foldi C."/>
            <person name="Dima B."/>
            <person name="Sanchez-Garcia M."/>
            <person name="Sanchez-Ramirez S."/>
            <person name="Szollosi G.J."/>
            <person name="Szarkandi J.G."/>
            <person name="Papp V."/>
            <person name="Albert L."/>
            <person name="Andreopoulos W."/>
            <person name="Angelini C."/>
            <person name="Antonin V."/>
            <person name="Barry K.W."/>
            <person name="Bougher N.L."/>
            <person name="Buchanan P."/>
            <person name="Buyck B."/>
            <person name="Bense V."/>
            <person name="Catcheside P."/>
            <person name="Chovatia M."/>
            <person name="Cooper J."/>
            <person name="Damon W."/>
            <person name="Desjardin D."/>
            <person name="Finy P."/>
            <person name="Geml J."/>
            <person name="Haridas S."/>
            <person name="Hughes K."/>
            <person name="Justo A."/>
            <person name="Karasinski D."/>
            <person name="Kautmanova I."/>
            <person name="Kiss B."/>
            <person name="Kocsube S."/>
            <person name="Kotiranta H."/>
            <person name="LaButti K.M."/>
            <person name="Lechner B.E."/>
            <person name="Liimatainen K."/>
            <person name="Lipzen A."/>
            <person name="Lukacs Z."/>
            <person name="Mihaltcheva S."/>
            <person name="Morgado L.N."/>
            <person name="Niskanen T."/>
            <person name="Noordeloos M.E."/>
            <person name="Ohm R.A."/>
            <person name="Ortiz-Santana B."/>
            <person name="Ovrebo C."/>
            <person name="Racz N."/>
            <person name="Riley R."/>
            <person name="Savchenko A."/>
            <person name="Shiryaev A."/>
            <person name="Soop K."/>
            <person name="Spirin V."/>
            <person name="Szebenyi C."/>
            <person name="Tomsovsky M."/>
            <person name="Tulloss R.E."/>
            <person name="Uehling J."/>
            <person name="Grigoriev I.V."/>
            <person name="Vagvolgyi C."/>
            <person name="Papp T."/>
            <person name="Martin F.M."/>
            <person name="Miettinen O."/>
            <person name="Hibbett D.S."/>
            <person name="Nagy L.G."/>
        </authorList>
    </citation>
    <scope>NUCLEOTIDE SEQUENCE [LARGE SCALE GENOMIC DNA]</scope>
    <source>
        <strain evidence="3 4">CBS 121175</strain>
    </source>
</reference>
<evidence type="ECO:0000313" key="3">
    <source>
        <dbReference type="EMBL" id="TFK22822.1"/>
    </source>
</evidence>
<keyword evidence="4" id="KW-1185">Reference proteome</keyword>
<feature type="transmembrane region" description="Helical" evidence="1">
    <location>
        <begin position="57"/>
        <end position="79"/>
    </location>
</feature>
<dbReference type="STRING" id="230819.A0A5C3KQW4"/>
<keyword evidence="1" id="KW-1133">Transmembrane helix</keyword>
<organism evidence="3 4">
    <name type="scientific">Coprinopsis marcescibilis</name>
    <name type="common">Agaric fungus</name>
    <name type="synonym">Psathyrella marcescibilis</name>
    <dbReference type="NCBI Taxonomy" id="230819"/>
    <lineage>
        <taxon>Eukaryota</taxon>
        <taxon>Fungi</taxon>
        <taxon>Dikarya</taxon>
        <taxon>Basidiomycota</taxon>
        <taxon>Agaricomycotina</taxon>
        <taxon>Agaricomycetes</taxon>
        <taxon>Agaricomycetidae</taxon>
        <taxon>Agaricales</taxon>
        <taxon>Agaricineae</taxon>
        <taxon>Psathyrellaceae</taxon>
        <taxon>Coprinopsis</taxon>
    </lineage>
</organism>
<gene>
    <name evidence="3" type="ORF">FA15DRAFT_757746</name>
</gene>
<sequence length="303" mass="34958">MDAGQASVQDLLNAAEGLRPIFSCTAVGVAVFLYDYILSLHYEVEHIWKAKWNSVKFFFLLSRYLPFLEFSLLATYVLMDGSDPERCKIRYQSIAWLHCLGLAVTEILLTVRTWAVWEKSTRVGIFLIAFYIACWGPIVALSYFYLHSVEFLVLPRPFDRHCINSGKSMFLTAMWVIILVYDTVILGLMLVRGISALRLSNFHHFPVQKAVYNYGLIYYIYLFILTVVNLACMVSLPFIYINLLSVIERSTYSIFTCRAILHIREQHKRSHSYPSEEPFSQDMSQIVAHMSSGTRVLDWTPTN</sequence>
<feature type="transmembrane region" description="Helical" evidence="1">
    <location>
        <begin position="173"/>
        <end position="195"/>
    </location>
</feature>
<dbReference type="Proteomes" id="UP000307440">
    <property type="component" value="Unassembled WGS sequence"/>
</dbReference>
<feature type="domain" description="DUF6533" evidence="2">
    <location>
        <begin position="24"/>
        <end position="68"/>
    </location>
</feature>
<feature type="transmembrane region" description="Helical" evidence="1">
    <location>
        <begin position="216"/>
        <end position="240"/>
    </location>
</feature>
<dbReference type="AlphaFoldDB" id="A0A5C3KQW4"/>
<keyword evidence="1" id="KW-0472">Membrane</keyword>
<protein>
    <recommendedName>
        <fullName evidence="2">DUF6533 domain-containing protein</fullName>
    </recommendedName>
</protein>
<keyword evidence="1" id="KW-0812">Transmembrane</keyword>